<dbReference type="PROSITE" id="PS50127">
    <property type="entry name" value="UBC_2"/>
    <property type="match status" value="1"/>
</dbReference>
<dbReference type="InterPro" id="IPR016135">
    <property type="entry name" value="UBQ-conjugating_enzyme/RWD"/>
</dbReference>
<evidence type="ECO:0000313" key="2">
    <source>
        <dbReference type="EMBL" id="CAF4742021.1"/>
    </source>
</evidence>
<comment type="caution">
    <text evidence="2">The sequence shown here is derived from an EMBL/GenBank/DDBJ whole genome shotgun (WGS) entry which is preliminary data.</text>
</comment>
<dbReference type="Gene3D" id="3.10.110.10">
    <property type="entry name" value="Ubiquitin Conjugating Enzyme"/>
    <property type="match status" value="1"/>
</dbReference>
<reference evidence="2" key="1">
    <citation type="submission" date="2021-02" db="EMBL/GenBank/DDBJ databases">
        <authorList>
            <person name="Nowell W R."/>
        </authorList>
    </citation>
    <scope>NUCLEOTIDE SEQUENCE</scope>
</reference>
<proteinExistence type="predicted"/>
<evidence type="ECO:0000313" key="3">
    <source>
        <dbReference type="Proteomes" id="UP000663848"/>
    </source>
</evidence>
<protein>
    <recommendedName>
        <fullName evidence="1">UBC core domain-containing protein</fullName>
    </recommendedName>
</protein>
<gene>
    <name evidence="2" type="ORF">QYT958_LOCUS20390</name>
</gene>
<feature type="domain" description="UBC core" evidence="1">
    <location>
        <begin position="3"/>
        <end position="104"/>
    </location>
</feature>
<name>A0A821KXP9_9BILA</name>
<organism evidence="2 3">
    <name type="scientific">Rotaria socialis</name>
    <dbReference type="NCBI Taxonomy" id="392032"/>
    <lineage>
        <taxon>Eukaryota</taxon>
        <taxon>Metazoa</taxon>
        <taxon>Spiralia</taxon>
        <taxon>Gnathifera</taxon>
        <taxon>Rotifera</taxon>
        <taxon>Eurotatoria</taxon>
        <taxon>Bdelloidea</taxon>
        <taxon>Philodinida</taxon>
        <taxon>Philodinidae</taxon>
        <taxon>Rotaria</taxon>
    </lineage>
</organism>
<dbReference type="SUPFAM" id="SSF54495">
    <property type="entry name" value="UBC-like"/>
    <property type="match status" value="1"/>
</dbReference>
<evidence type="ECO:0000259" key="1">
    <source>
        <dbReference type="PROSITE" id="PS50127"/>
    </source>
</evidence>
<dbReference type="AlphaFoldDB" id="A0A821KXP9"/>
<sequence length="104" mass="11445">MNIAMNRIMKEFKEVVANESNGIELHMPEGELTRAPSNSSSTKKDIFLTGSVLGPPDTPYAGARFHVDITVVAPSIWSLGCIPSIHFNQVSYSSSYDRHLPLIL</sequence>
<dbReference type="EMBL" id="CAJOBR010003542">
    <property type="protein sequence ID" value="CAF4742021.1"/>
    <property type="molecule type" value="Genomic_DNA"/>
</dbReference>
<accession>A0A821KXP9</accession>
<dbReference type="InterPro" id="IPR000608">
    <property type="entry name" value="UBC"/>
</dbReference>
<dbReference type="Proteomes" id="UP000663848">
    <property type="component" value="Unassembled WGS sequence"/>
</dbReference>